<name>X1QRG0_9ZZZZ</name>
<sequence length="390" mass="42359">MAPMRPRPFTPARGETLYYGDGTFDGSLGITGAGTVPGPDETFGFATYFVLSDFGITDPRKVGTILLQYGVVNGTDYRLYVWDDAGTVPNSHGTHLYVDMAVPLPAPDVWQEIDLSALDIVLPDSFWIGICYNYMSAGTPSDWYLSYNSAIADPHTFGNLGGTAADWTWLGNFGYGFAFGVRVVVEEVSVTPTILYVDDDDDATVSGYFETSFSNLGIAYDIWVVIDSSDVTPDAAVMGTYDIVVWTTGDDYSSTFVDNDTIEVANYLAGGGKMWLSSEDILYDLGPVSWLHVASYSSDVGCDAATGVGPIMMGTSFATTGGVVFDYSDEISPDAFAWTEMQNETPVDNTIAMDPTTGLSYSLFFNAFAFENIDAEADRDTMMERVISWL</sequence>
<protein>
    <submittedName>
        <fullName evidence="1">Uncharacterized protein</fullName>
    </submittedName>
</protein>
<organism evidence="1">
    <name type="scientific">marine sediment metagenome</name>
    <dbReference type="NCBI Taxonomy" id="412755"/>
    <lineage>
        <taxon>unclassified sequences</taxon>
        <taxon>metagenomes</taxon>
        <taxon>ecological metagenomes</taxon>
    </lineage>
</organism>
<evidence type="ECO:0000313" key="1">
    <source>
        <dbReference type="EMBL" id="GAI70838.1"/>
    </source>
</evidence>
<dbReference type="AlphaFoldDB" id="X1QRG0"/>
<gene>
    <name evidence="1" type="ORF">S12H4_06689</name>
</gene>
<proteinExistence type="predicted"/>
<feature type="non-terminal residue" evidence="1">
    <location>
        <position position="390"/>
    </location>
</feature>
<comment type="caution">
    <text evidence="1">The sequence shown here is derived from an EMBL/GenBank/DDBJ whole genome shotgun (WGS) entry which is preliminary data.</text>
</comment>
<dbReference type="EMBL" id="BARW01002380">
    <property type="protein sequence ID" value="GAI70838.1"/>
    <property type="molecule type" value="Genomic_DNA"/>
</dbReference>
<accession>X1QRG0</accession>
<reference evidence="1" key="1">
    <citation type="journal article" date="2014" name="Front. Microbiol.">
        <title>High frequency of phylogenetically diverse reductive dehalogenase-homologous genes in deep subseafloor sedimentary metagenomes.</title>
        <authorList>
            <person name="Kawai M."/>
            <person name="Futagami T."/>
            <person name="Toyoda A."/>
            <person name="Takaki Y."/>
            <person name="Nishi S."/>
            <person name="Hori S."/>
            <person name="Arai W."/>
            <person name="Tsubouchi T."/>
            <person name="Morono Y."/>
            <person name="Uchiyama I."/>
            <person name="Ito T."/>
            <person name="Fujiyama A."/>
            <person name="Inagaki F."/>
            <person name="Takami H."/>
        </authorList>
    </citation>
    <scope>NUCLEOTIDE SEQUENCE</scope>
    <source>
        <strain evidence="1">Expedition CK06-06</strain>
    </source>
</reference>